<sequence>MFLEVFKLKNIMQSSALSEKKIFKDLSFEDTQVAFSYRSDTDLWKSYLLFASINRNWLVSSGTKLIRFALKSGIPIDPLLKSTLFKHFCGGENIEDCEKTIQMLAQYHVGTILDYSVEGEKTEQAFDETEQETIATIHKAASNPAAIPFTVFKTTGLAPFELLEKVSAFINNPNLSLSESEEAMLQKLIKRVDNICKTAHQHGVKVFIDAEETWIQDAIDSLAYQMMEKYNLQSVIVYNTYQLYTLAGLGKLKIAKEKGLDKGFKVGAKIVRGAYMEKERARAKALGYADPIQPNKSATDKAFNEALLFCVENKAMIDFCAGTHNEQSCLYLAKLMEQHQIAKKDAGVWFAQLYGMSDHISFNLAKAGYNVAKYVPYGPLKSVMPYLFRRAAENTSVAGQSSREFTLISKEIARRKRAKGKL</sequence>
<dbReference type="STRING" id="1003.SAMN04488541_1004142"/>
<dbReference type="PANTHER" id="PTHR13914:SF0">
    <property type="entry name" value="PROLINE DEHYDROGENASE 1, MITOCHONDRIAL"/>
    <property type="match status" value="1"/>
</dbReference>
<dbReference type="InterPro" id="IPR002872">
    <property type="entry name" value="Proline_DH_dom"/>
</dbReference>
<dbReference type="GO" id="GO:0010133">
    <property type="term" value="P:L-proline catabolic process to L-glutamate"/>
    <property type="evidence" value="ECO:0007669"/>
    <property type="project" value="TreeGrafter"/>
</dbReference>
<dbReference type="Proteomes" id="UP000199513">
    <property type="component" value="Unassembled WGS sequence"/>
</dbReference>
<dbReference type="PANTHER" id="PTHR13914">
    <property type="entry name" value="PROLINE OXIDASE"/>
    <property type="match status" value="1"/>
</dbReference>
<dbReference type="AlphaFoldDB" id="A0A1I2C8K6"/>
<dbReference type="EMBL" id="FONY01000004">
    <property type="protein sequence ID" value="SFE64657.1"/>
    <property type="molecule type" value="Genomic_DNA"/>
</dbReference>
<dbReference type="Gene3D" id="3.20.20.220">
    <property type="match status" value="1"/>
</dbReference>
<dbReference type="InterPro" id="IPR015659">
    <property type="entry name" value="Proline_oxidase"/>
</dbReference>
<evidence type="ECO:0000259" key="2">
    <source>
        <dbReference type="Pfam" id="PF01619"/>
    </source>
</evidence>
<keyword evidence="4" id="KW-1185">Reference proteome</keyword>
<evidence type="ECO:0000313" key="3">
    <source>
        <dbReference type="EMBL" id="SFE64657.1"/>
    </source>
</evidence>
<evidence type="ECO:0000313" key="4">
    <source>
        <dbReference type="Proteomes" id="UP000199513"/>
    </source>
</evidence>
<dbReference type="GO" id="GO:0071949">
    <property type="term" value="F:FAD binding"/>
    <property type="evidence" value="ECO:0007669"/>
    <property type="project" value="TreeGrafter"/>
</dbReference>
<protein>
    <submittedName>
        <fullName evidence="3">L-proline dehydrogenase</fullName>
    </submittedName>
</protein>
<keyword evidence="1" id="KW-0560">Oxidoreductase</keyword>
<organism evidence="3 4">
    <name type="scientific">Thermoflexibacter ruber</name>
    <dbReference type="NCBI Taxonomy" id="1003"/>
    <lineage>
        <taxon>Bacteria</taxon>
        <taxon>Pseudomonadati</taxon>
        <taxon>Bacteroidota</taxon>
        <taxon>Cytophagia</taxon>
        <taxon>Cytophagales</taxon>
        <taxon>Thermoflexibacteraceae</taxon>
        <taxon>Thermoflexibacter</taxon>
    </lineage>
</organism>
<evidence type="ECO:0000256" key="1">
    <source>
        <dbReference type="ARBA" id="ARBA00023002"/>
    </source>
</evidence>
<name>A0A1I2C8K6_9BACT</name>
<reference evidence="4" key="1">
    <citation type="submission" date="2016-10" db="EMBL/GenBank/DDBJ databases">
        <authorList>
            <person name="Varghese N."/>
            <person name="Submissions S."/>
        </authorList>
    </citation>
    <scope>NUCLEOTIDE SEQUENCE [LARGE SCALE GENOMIC DNA]</scope>
    <source>
        <strain>GEY</strain>
        <strain evidence="4">DSM 9560</strain>
    </source>
</reference>
<dbReference type="Pfam" id="PF01619">
    <property type="entry name" value="Pro_dh"/>
    <property type="match status" value="1"/>
</dbReference>
<gene>
    <name evidence="3" type="ORF">SAMN04488541_1004142</name>
</gene>
<feature type="domain" description="Proline dehydrogenase" evidence="2">
    <location>
        <begin position="97"/>
        <end position="402"/>
    </location>
</feature>
<dbReference type="InterPro" id="IPR029041">
    <property type="entry name" value="FAD-linked_oxidoreductase-like"/>
</dbReference>
<proteinExistence type="predicted"/>
<accession>A0A1I2C8K6</accession>
<dbReference type="SUPFAM" id="SSF51730">
    <property type="entry name" value="FAD-linked oxidoreductase"/>
    <property type="match status" value="1"/>
</dbReference>
<dbReference type="GO" id="GO:0004657">
    <property type="term" value="F:proline dehydrogenase activity"/>
    <property type="evidence" value="ECO:0007669"/>
    <property type="project" value="InterPro"/>
</dbReference>